<feature type="domain" description="HTH merR-type" evidence="2">
    <location>
        <begin position="1"/>
        <end position="61"/>
    </location>
</feature>
<dbReference type="PANTHER" id="PTHR30204:SF96">
    <property type="entry name" value="CHROMOSOME-ANCHORING PROTEIN RACA"/>
    <property type="match status" value="1"/>
</dbReference>
<dbReference type="InterPro" id="IPR009061">
    <property type="entry name" value="DNA-bd_dom_put_sf"/>
</dbReference>
<evidence type="ECO:0000313" key="4">
    <source>
        <dbReference type="Proteomes" id="UP000823618"/>
    </source>
</evidence>
<proteinExistence type="predicted"/>
<keyword evidence="3" id="KW-0808">Transferase</keyword>
<organism evidence="3 4">
    <name type="scientific">Candidatus Scybalomonas excrementavium</name>
    <dbReference type="NCBI Taxonomy" id="2840943"/>
    <lineage>
        <taxon>Bacteria</taxon>
        <taxon>Bacillati</taxon>
        <taxon>Bacillota</taxon>
        <taxon>Clostridia</taxon>
        <taxon>Lachnospirales</taxon>
        <taxon>Lachnospiraceae</taxon>
        <taxon>Lachnospiraceae incertae sedis</taxon>
        <taxon>Candidatus Scybalomonas</taxon>
    </lineage>
</organism>
<dbReference type="Pfam" id="PF13411">
    <property type="entry name" value="MerR_1"/>
    <property type="match status" value="1"/>
</dbReference>
<dbReference type="GO" id="GO:0008168">
    <property type="term" value="F:methyltransferase activity"/>
    <property type="evidence" value="ECO:0007669"/>
    <property type="project" value="UniProtKB-KW"/>
</dbReference>
<sequence length="381" mass="44897">MASVTVRTIRYYDKQNILKPSYMSEAGYRLYTDEDFVKLQRILALKYLGFSLEEIRMMPLQSGVADMEESFQLQLKLIRQKKEHLEQMEQALCEAQTLLQKTKHVDWDEILHLIHLLQLEKSIVEQYNRATNLDIRIELHRKYSTNQKGWFPWIYEQLPLKESEKILEIGCGNGELWLNTKYEDIEGKQIFLTDISKGMVHDAKILLEQKELEFQYQVMDAQDITWKKEQFDLVIGNHVLFYMKDRKKALSEITRVLKKQGVFIASTYGREHMKEITEMVQEFDSKIRLSDVQLFEQFGIENGEEQLKEYFSDVKFVKYKDSLVVDKAEPIVQYVLSCHGNQRECLDGKTEQFQAFLEEKIKKQGAISITKSAGIFLSRKV</sequence>
<dbReference type="SUPFAM" id="SSF53335">
    <property type="entry name" value="S-adenosyl-L-methionine-dependent methyltransferases"/>
    <property type="match status" value="1"/>
</dbReference>
<protein>
    <submittedName>
        <fullName evidence="3">Methyltransferase domain-containing protein</fullName>
    </submittedName>
</protein>
<accession>A0A9D9HZ35</accession>
<dbReference type="InterPro" id="IPR000551">
    <property type="entry name" value="MerR-type_HTH_dom"/>
</dbReference>
<dbReference type="InterPro" id="IPR047057">
    <property type="entry name" value="MerR_fam"/>
</dbReference>
<evidence type="ECO:0000313" key="3">
    <source>
        <dbReference type="EMBL" id="MBO8462832.1"/>
    </source>
</evidence>
<keyword evidence="3" id="KW-0489">Methyltransferase</keyword>
<reference evidence="3" key="2">
    <citation type="journal article" date="2021" name="PeerJ">
        <title>Extensive microbial diversity within the chicken gut microbiome revealed by metagenomics and culture.</title>
        <authorList>
            <person name="Gilroy R."/>
            <person name="Ravi A."/>
            <person name="Getino M."/>
            <person name="Pursley I."/>
            <person name="Horton D.L."/>
            <person name="Alikhan N.F."/>
            <person name="Baker D."/>
            <person name="Gharbi K."/>
            <person name="Hall N."/>
            <person name="Watson M."/>
            <person name="Adriaenssens E.M."/>
            <person name="Foster-Nyarko E."/>
            <person name="Jarju S."/>
            <person name="Secka A."/>
            <person name="Antonio M."/>
            <person name="Oren A."/>
            <person name="Chaudhuri R.R."/>
            <person name="La Ragione R."/>
            <person name="Hildebrand F."/>
            <person name="Pallen M.J."/>
        </authorList>
    </citation>
    <scope>NUCLEOTIDE SEQUENCE</scope>
    <source>
        <strain evidence="3">E3-2379</strain>
    </source>
</reference>
<dbReference type="GO" id="GO:0003700">
    <property type="term" value="F:DNA-binding transcription factor activity"/>
    <property type="evidence" value="ECO:0007669"/>
    <property type="project" value="InterPro"/>
</dbReference>
<dbReference type="Gene3D" id="3.40.50.150">
    <property type="entry name" value="Vaccinia Virus protein VP39"/>
    <property type="match status" value="1"/>
</dbReference>
<dbReference type="AlphaFoldDB" id="A0A9D9HZ35"/>
<dbReference type="SUPFAM" id="SSF46955">
    <property type="entry name" value="Putative DNA-binding domain"/>
    <property type="match status" value="1"/>
</dbReference>
<dbReference type="Proteomes" id="UP000823618">
    <property type="component" value="Unassembled WGS sequence"/>
</dbReference>
<dbReference type="GO" id="GO:0032259">
    <property type="term" value="P:methylation"/>
    <property type="evidence" value="ECO:0007669"/>
    <property type="project" value="UniProtKB-KW"/>
</dbReference>
<name>A0A9D9HZ35_9FIRM</name>
<dbReference type="PROSITE" id="PS50937">
    <property type="entry name" value="HTH_MERR_2"/>
    <property type="match status" value="1"/>
</dbReference>
<dbReference type="Pfam" id="PF13847">
    <property type="entry name" value="Methyltransf_31"/>
    <property type="match status" value="1"/>
</dbReference>
<gene>
    <name evidence="3" type="ORF">IAC13_02745</name>
</gene>
<dbReference type="GO" id="GO:0003677">
    <property type="term" value="F:DNA binding"/>
    <property type="evidence" value="ECO:0007669"/>
    <property type="project" value="UniProtKB-KW"/>
</dbReference>
<evidence type="ECO:0000256" key="1">
    <source>
        <dbReference type="ARBA" id="ARBA00023125"/>
    </source>
</evidence>
<dbReference type="InterPro" id="IPR025714">
    <property type="entry name" value="Methyltranfer_dom"/>
</dbReference>
<dbReference type="CDD" id="cd02440">
    <property type="entry name" value="AdoMet_MTases"/>
    <property type="match status" value="1"/>
</dbReference>
<dbReference type="InterPro" id="IPR029063">
    <property type="entry name" value="SAM-dependent_MTases_sf"/>
</dbReference>
<dbReference type="SMART" id="SM00422">
    <property type="entry name" value="HTH_MERR"/>
    <property type="match status" value="1"/>
</dbReference>
<dbReference type="EMBL" id="JADIML010000080">
    <property type="protein sequence ID" value="MBO8462832.1"/>
    <property type="molecule type" value="Genomic_DNA"/>
</dbReference>
<comment type="caution">
    <text evidence="3">The sequence shown here is derived from an EMBL/GenBank/DDBJ whole genome shotgun (WGS) entry which is preliminary data.</text>
</comment>
<reference evidence="3" key="1">
    <citation type="submission" date="2020-10" db="EMBL/GenBank/DDBJ databases">
        <authorList>
            <person name="Gilroy R."/>
        </authorList>
    </citation>
    <scope>NUCLEOTIDE SEQUENCE</scope>
    <source>
        <strain evidence="3">E3-2379</strain>
    </source>
</reference>
<keyword evidence="1" id="KW-0238">DNA-binding</keyword>
<evidence type="ECO:0000259" key="2">
    <source>
        <dbReference type="PROSITE" id="PS50937"/>
    </source>
</evidence>
<dbReference type="Gene3D" id="1.10.1660.10">
    <property type="match status" value="1"/>
</dbReference>
<dbReference type="PANTHER" id="PTHR30204">
    <property type="entry name" value="REDOX-CYCLING DRUG-SENSING TRANSCRIPTIONAL ACTIVATOR SOXR"/>
    <property type="match status" value="1"/>
</dbReference>
<dbReference type="CDD" id="cd01106">
    <property type="entry name" value="HTH_TipAL-Mta"/>
    <property type="match status" value="1"/>
</dbReference>